<evidence type="ECO:0000259" key="1">
    <source>
        <dbReference type="PROSITE" id="PS50021"/>
    </source>
</evidence>
<reference evidence="2" key="1">
    <citation type="submission" date="2023-01" db="EMBL/GenBank/DDBJ databases">
        <title>Genome assembly of the deep-sea coral Lophelia pertusa.</title>
        <authorList>
            <person name="Herrera S."/>
            <person name="Cordes E."/>
        </authorList>
    </citation>
    <scope>NUCLEOTIDE SEQUENCE</scope>
    <source>
        <strain evidence="2">USNM1676648</strain>
        <tissue evidence="2">Polyp</tissue>
    </source>
</reference>
<protein>
    <recommendedName>
        <fullName evidence="1">Calponin-homology (CH) domain-containing protein</fullName>
    </recommendedName>
</protein>
<evidence type="ECO:0000313" key="2">
    <source>
        <dbReference type="EMBL" id="KAJ7388118.1"/>
    </source>
</evidence>
<keyword evidence="3" id="KW-1185">Reference proteome</keyword>
<feature type="domain" description="Calponin-homology (CH)" evidence="1">
    <location>
        <begin position="1"/>
        <end position="79"/>
    </location>
</feature>
<name>A0A9W9ZW94_9CNID</name>
<gene>
    <name evidence="2" type="ORF">OS493_039725</name>
</gene>
<dbReference type="Pfam" id="PF00307">
    <property type="entry name" value="CH"/>
    <property type="match status" value="2"/>
</dbReference>
<dbReference type="FunFam" id="1.10.418.10:FF:000089">
    <property type="entry name" value="Spectrin beta chain"/>
    <property type="match status" value="1"/>
</dbReference>
<dbReference type="AlphaFoldDB" id="A0A9W9ZW94"/>
<dbReference type="Gene3D" id="1.10.418.10">
    <property type="entry name" value="Calponin-like domain"/>
    <property type="match status" value="2"/>
</dbReference>
<dbReference type="InterPro" id="IPR001715">
    <property type="entry name" value="CH_dom"/>
</dbReference>
<dbReference type="InterPro" id="IPR036872">
    <property type="entry name" value="CH_dom_sf"/>
</dbReference>
<dbReference type="OrthoDB" id="5983544at2759"/>
<dbReference type="SMART" id="SM00033">
    <property type="entry name" value="CH"/>
    <property type="match status" value="2"/>
</dbReference>
<sequence>MEEIRDGHVLLSLLEVLLGKTLRREKGRMRVHKLNNVTTALKLLEENRVKLVGISNYDIVDGKSTPILGLIWSIILRFQVQGVMTENESDTTVKDFQVEKKLLSWCQTSLDGYEDAVKLKDFTSSWRDGLAFNAIIHTHNSELFRFESLLENDNRTNLDHAFNVANEEFSVPKLLDPADFPHSPPLSSQ</sequence>
<dbReference type="Proteomes" id="UP001163046">
    <property type="component" value="Unassembled WGS sequence"/>
</dbReference>
<accession>A0A9W9ZW94</accession>
<dbReference type="SUPFAM" id="SSF47576">
    <property type="entry name" value="Calponin-homology domain, CH-domain"/>
    <property type="match status" value="1"/>
</dbReference>
<dbReference type="PANTHER" id="PTHR11915">
    <property type="entry name" value="SPECTRIN/FILAMIN RELATED CYTOSKELETAL PROTEIN"/>
    <property type="match status" value="1"/>
</dbReference>
<evidence type="ECO:0000313" key="3">
    <source>
        <dbReference type="Proteomes" id="UP001163046"/>
    </source>
</evidence>
<proteinExistence type="predicted"/>
<dbReference type="PROSITE" id="PS50021">
    <property type="entry name" value="CH"/>
    <property type="match status" value="2"/>
</dbReference>
<feature type="domain" description="Calponin-homology (CH)" evidence="1">
    <location>
        <begin position="96"/>
        <end position="189"/>
    </location>
</feature>
<organism evidence="2 3">
    <name type="scientific">Desmophyllum pertusum</name>
    <dbReference type="NCBI Taxonomy" id="174260"/>
    <lineage>
        <taxon>Eukaryota</taxon>
        <taxon>Metazoa</taxon>
        <taxon>Cnidaria</taxon>
        <taxon>Anthozoa</taxon>
        <taxon>Hexacorallia</taxon>
        <taxon>Scleractinia</taxon>
        <taxon>Caryophylliina</taxon>
        <taxon>Caryophylliidae</taxon>
        <taxon>Desmophyllum</taxon>
    </lineage>
</organism>
<dbReference type="EMBL" id="MU825629">
    <property type="protein sequence ID" value="KAJ7388118.1"/>
    <property type="molecule type" value="Genomic_DNA"/>
</dbReference>
<comment type="caution">
    <text evidence="2">The sequence shown here is derived from an EMBL/GenBank/DDBJ whole genome shotgun (WGS) entry which is preliminary data.</text>
</comment>